<dbReference type="PANTHER" id="PTHR48098">
    <property type="entry name" value="ENTEROCHELIN ESTERASE-RELATED"/>
    <property type="match status" value="1"/>
</dbReference>
<name>A0A1H2MY26_9ACTN</name>
<dbReference type="InterPro" id="IPR050583">
    <property type="entry name" value="Mycobacterial_A85_antigen"/>
</dbReference>
<evidence type="ECO:0000313" key="3">
    <source>
        <dbReference type="Proteomes" id="UP000198825"/>
    </source>
</evidence>
<dbReference type="InterPro" id="IPR029058">
    <property type="entry name" value="AB_hydrolase_fold"/>
</dbReference>
<evidence type="ECO:0000313" key="2">
    <source>
        <dbReference type="EMBL" id="SDU97994.1"/>
    </source>
</evidence>
<keyword evidence="3" id="KW-1185">Reference proteome</keyword>
<feature type="transmembrane region" description="Helical" evidence="1">
    <location>
        <begin position="40"/>
        <end position="60"/>
    </location>
</feature>
<dbReference type="Proteomes" id="UP000198825">
    <property type="component" value="Chromosome I"/>
</dbReference>
<dbReference type="STRING" id="546874.SAMN04488544_2923"/>
<dbReference type="OrthoDB" id="3723842at2"/>
<reference evidence="3" key="1">
    <citation type="submission" date="2016-10" db="EMBL/GenBank/DDBJ databases">
        <authorList>
            <person name="Varghese N."/>
            <person name="Submissions S."/>
        </authorList>
    </citation>
    <scope>NUCLEOTIDE SEQUENCE [LARGE SCALE GENOMIC DNA]</scope>
    <source>
        <strain evidence="3">DSM 21743</strain>
    </source>
</reference>
<keyword evidence="1" id="KW-0812">Transmembrane</keyword>
<dbReference type="AlphaFoldDB" id="A0A1H2MY26"/>
<dbReference type="RefSeq" id="WP_157719982.1">
    <property type="nucleotide sequence ID" value="NZ_LT629799.1"/>
</dbReference>
<dbReference type="Gene3D" id="3.40.50.1820">
    <property type="entry name" value="alpha/beta hydrolase"/>
    <property type="match status" value="1"/>
</dbReference>
<dbReference type="SUPFAM" id="SSF53474">
    <property type="entry name" value="alpha/beta-Hydrolases"/>
    <property type="match status" value="1"/>
</dbReference>
<protein>
    <submittedName>
        <fullName evidence="2">S-formylglutathione hydrolase FrmB</fullName>
    </submittedName>
</protein>
<dbReference type="EMBL" id="LT629799">
    <property type="protein sequence ID" value="SDU97994.1"/>
    <property type="molecule type" value="Genomic_DNA"/>
</dbReference>
<keyword evidence="1" id="KW-1133">Transmembrane helix</keyword>
<proteinExistence type="predicted"/>
<dbReference type="GO" id="GO:0016747">
    <property type="term" value="F:acyltransferase activity, transferring groups other than amino-acyl groups"/>
    <property type="evidence" value="ECO:0007669"/>
    <property type="project" value="TreeGrafter"/>
</dbReference>
<gene>
    <name evidence="2" type="ORF">SAMN04488544_2923</name>
</gene>
<dbReference type="InterPro" id="IPR000801">
    <property type="entry name" value="Esterase-like"/>
</dbReference>
<dbReference type="Pfam" id="PF00756">
    <property type="entry name" value="Esterase"/>
    <property type="match status" value="1"/>
</dbReference>
<dbReference type="GO" id="GO:0016787">
    <property type="term" value="F:hydrolase activity"/>
    <property type="evidence" value="ECO:0007669"/>
    <property type="project" value="UniProtKB-KW"/>
</dbReference>
<keyword evidence="1" id="KW-0472">Membrane</keyword>
<keyword evidence="2" id="KW-0378">Hydrolase</keyword>
<evidence type="ECO:0000256" key="1">
    <source>
        <dbReference type="SAM" id="Phobius"/>
    </source>
</evidence>
<dbReference type="PANTHER" id="PTHR48098:SF1">
    <property type="entry name" value="DIACYLGLYCEROL ACYLTRANSFERASE_MYCOLYLTRANSFERASE AG85A"/>
    <property type="match status" value="1"/>
</dbReference>
<accession>A0A1H2MY26</accession>
<sequence length="347" mass="37433">MALTSHSLLVLALVLAGLAPLALALGWRGRPRGRVLGTLSRFLGVLLCQAVAGSALFFAVNDQYSFYSSWDDLLGRSAPTPGIRTAGLVAQGQGTLKVLSVAGGPTNEGDHQVLAWLPPGYDPASPTRYPVMMFLPGQPSDPVTTFSHFDFAATASREVREGRVAPFIAVFPPLMTDPPRDTECTDVPGGPQAETWLDHDVYDAVDRDLPTDGKPWTEIGWSTGAFCAAKLVLGHPRQYAAAVGLGGYYTPLTDRTTGNLFGNRPKVREENSPAWLYAHAGGMRGRRLLVVTGAQDKDSYPMTEAFLRLVGHDPGVSSVVFPTGGHNYRNYAAYLPSSLEWLFRHHG</sequence>
<organism evidence="2 3">
    <name type="scientific">Microlunatus sagamiharensis</name>
    <dbReference type="NCBI Taxonomy" id="546874"/>
    <lineage>
        <taxon>Bacteria</taxon>
        <taxon>Bacillati</taxon>
        <taxon>Actinomycetota</taxon>
        <taxon>Actinomycetes</taxon>
        <taxon>Propionibacteriales</taxon>
        <taxon>Propionibacteriaceae</taxon>
        <taxon>Microlunatus</taxon>
    </lineage>
</organism>